<dbReference type="Proteomes" id="UP000584642">
    <property type="component" value="Unassembled WGS sequence"/>
</dbReference>
<evidence type="ECO:0000256" key="2">
    <source>
        <dbReference type="ARBA" id="ARBA00022801"/>
    </source>
</evidence>
<proteinExistence type="inferred from homology"/>
<evidence type="ECO:0000256" key="1">
    <source>
        <dbReference type="ARBA" id="ARBA00022741"/>
    </source>
</evidence>
<comment type="function">
    <text evidence="5">Zinc chaperone that directly transfers zinc cofactor to target proteins, thereby activating them. Zinc is transferred from the CXCC motif in the GTPase domain to the zinc binding site in target proteins in a process requiring GTP hydrolysis.</text>
</comment>
<comment type="similarity">
    <text evidence="4">Belongs to the SIMIBI class G3E GTPase family. ZNG1 subfamily.</text>
</comment>
<comment type="caution">
    <text evidence="8">The sequence shown here is derived from an EMBL/GenBank/DDBJ whole genome shotgun (WGS) entry which is preliminary data.</text>
</comment>
<dbReference type="Gene3D" id="3.30.1220.10">
    <property type="entry name" value="CobW-like, C-terminal domain"/>
    <property type="match status" value="1"/>
</dbReference>
<gene>
    <name evidence="8" type="ORF">HND93_32015</name>
</gene>
<dbReference type="SMART" id="SM00833">
    <property type="entry name" value="CobW_C"/>
    <property type="match status" value="1"/>
</dbReference>
<dbReference type="Pfam" id="PF07683">
    <property type="entry name" value="CobW_C"/>
    <property type="match status" value="1"/>
</dbReference>
<dbReference type="PANTHER" id="PTHR13748">
    <property type="entry name" value="COBW-RELATED"/>
    <property type="match status" value="1"/>
</dbReference>
<dbReference type="PANTHER" id="PTHR13748:SF62">
    <property type="entry name" value="COBW DOMAIN-CONTAINING PROTEIN"/>
    <property type="match status" value="1"/>
</dbReference>
<dbReference type="CDD" id="cd03112">
    <property type="entry name" value="CobW-like"/>
    <property type="match status" value="1"/>
</dbReference>
<evidence type="ECO:0000256" key="3">
    <source>
        <dbReference type="ARBA" id="ARBA00023186"/>
    </source>
</evidence>
<accession>A0ABX2TJZ2</accession>
<dbReference type="Gene3D" id="3.40.50.300">
    <property type="entry name" value="P-loop containing nucleotide triphosphate hydrolases"/>
    <property type="match status" value="1"/>
</dbReference>
<sequence>MAEEPNASPVPVLLVTGALGAGKTTVINAILRADHGLSLAAVVNDFGTINIDEAILSATGQPVYGLRNGCICCSLQGDLLRTLRAILSVRAAPDAIVIEASGVSDPGGIIEALFDPVLCGVVRLDAVVTVVDAEDHDPADALWTAQVRAADIVVLAKTAAVGPDGLAAIRAILTSMHKTLVLVADDQGSVPTDLLLDRDVRHPEAHTHDDGAPIADGRFLRLVWSSSTPLCLPRFQATVQSLAPQLARAKGFLSIRDRPGQGFLFQLVGRRASLSPVASPVAGTHLVLIGRAEVFDAARASAALESMNDA</sequence>
<dbReference type="SUPFAM" id="SSF52540">
    <property type="entry name" value="P-loop containing nucleoside triphosphate hydrolases"/>
    <property type="match status" value="1"/>
</dbReference>
<keyword evidence="1" id="KW-0547">Nucleotide-binding</keyword>
<evidence type="ECO:0000256" key="5">
    <source>
        <dbReference type="ARBA" id="ARBA00045658"/>
    </source>
</evidence>
<evidence type="ECO:0000313" key="9">
    <source>
        <dbReference type="Proteomes" id="UP000584642"/>
    </source>
</evidence>
<dbReference type="SUPFAM" id="SSF90002">
    <property type="entry name" value="Hypothetical protein YjiA, C-terminal domain"/>
    <property type="match status" value="1"/>
</dbReference>
<organism evidence="8 9">
    <name type="scientific">Azospirillum oleiclasticum</name>
    <dbReference type="NCBI Taxonomy" id="2735135"/>
    <lineage>
        <taxon>Bacteria</taxon>
        <taxon>Pseudomonadati</taxon>
        <taxon>Pseudomonadota</taxon>
        <taxon>Alphaproteobacteria</taxon>
        <taxon>Rhodospirillales</taxon>
        <taxon>Azospirillaceae</taxon>
        <taxon>Azospirillum</taxon>
    </lineage>
</organism>
<name>A0ABX2TJZ2_9PROT</name>
<reference evidence="8 9" key="1">
    <citation type="submission" date="2020-05" db="EMBL/GenBank/DDBJ databases">
        <title>Azospirillum oleiclasticum sp. nov, a nitrogen-fixing and heavy crude oil-emulsifying bacterium isolated from the crude oil of Yumen Oilfield.</title>
        <authorList>
            <person name="Wu D."/>
            <person name="Cai M."/>
            <person name="Zhang X."/>
        </authorList>
    </citation>
    <scope>NUCLEOTIDE SEQUENCE [LARGE SCALE GENOMIC DNA]</scope>
    <source>
        <strain evidence="8 9">ROY-1-1-2</strain>
    </source>
</reference>
<dbReference type="RefSeq" id="WP_180286127.1">
    <property type="nucleotide sequence ID" value="NZ_JABFDB010000039.1"/>
</dbReference>
<feature type="domain" description="CobW C-terminal" evidence="7">
    <location>
        <begin position="219"/>
        <end position="308"/>
    </location>
</feature>
<protein>
    <submittedName>
        <fullName evidence="8">GTP-binding protein</fullName>
    </submittedName>
</protein>
<evidence type="ECO:0000259" key="7">
    <source>
        <dbReference type="SMART" id="SM00833"/>
    </source>
</evidence>
<evidence type="ECO:0000313" key="8">
    <source>
        <dbReference type="EMBL" id="NYZ24357.1"/>
    </source>
</evidence>
<dbReference type="InterPro" id="IPR036627">
    <property type="entry name" value="CobW-likC_sf"/>
</dbReference>
<keyword evidence="9" id="KW-1185">Reference proteome</keyword>
<dbReference type="InterPro" id="IPR051316">
    <property type="entry name" value="Zinc-reg_GTPase_activator"/>
</dbReference>
<keyword evidence="2" id="KW-0378">Hydrolase</keyword>
<comment type="catalytic activity">
    <reaction evidence="6">
        <text>GTP + H2O = GDP + phosphate + H(+)</text>
        <dbReference type="Rhea" id="RHEA:19669"/>
        <dbReference type="ChEBI" id="CHEBI:15377"/>
        <dbReference type="ChEBI" id="CHEBI:15378"/>
        <dbReference type="ChEBI" id="CHEBI:37565"/>
        <dbReference type="ChEBI" id="CHEBI:43474"/>
        <dbReference type="ChEBI" id="CHEBI:58189"/>
    </reaction>
    <physiologicalReaction direction="left-to-right" evidence="6">
        <dbReference type="Rhea" id="RHEA:19670"/>
    </physiologicalReaction>
</comment>
<dbReference type="InterPro" id="IPR011629">
    <property type="entry name" value="CobW-like_C"/>
</dbReference>
<keyword evidence="3" id="KW-0143">Chaperone</keyword>
<evidence type="ECO:0000256" key="4">
    <source>
        <dbReference type="ARBA" id="ARBA00034320"/>
    </source>
</evidence>
<dbReference type="EMBL" id="JABFDB010000039">
    <property type="protein sequence ID" value="NYZ24357.1"/>
    <property type="molecule type" value="Genomic_DNA"/>
</dbReference>
<dbReference type="InterPro" id="IPR003495">
    <property type="entry name" value="CobW/HypB/UreG_nucleotide-bd"/>
</dbReference>
<evidence type="ECO:0000256" key="6">
    <source>
        <dbReference type="ARBA" id="ARBA00049117"/>
    </source>
</evidence>
<dbReference type="InterPro" id="IPR027417">
    <property type="entry name" value="P-loop_NTPase"/>
</dbReference>
<dbReference type="Pfam" id="PF02492">
    <property type="entry name" value="cobW"/>
    <property type="match status" value="1"/>
</dbReference>